<evidence type="ECO:0000313" key="23">
    <source>
        <dbReference type="Proteomes" id="UP000029538"/>
    </source>
</evidence>
<evidence type="ECO:0000259" key="20">
    <source>
        <dbReference type="Pfam" id="PF01761"/>
    </source>
</evidence>
<dbReference type="GO" id="GO:0000166">
    <property type="term" value="F:nucleotide binding"/>
    <property type="evidence" value="ECO:0007669"/>
    <property type="project" value="UniProtKB-KW"/>
</dbReference>
<dbReference type="InterPro" id="IPR050071">
    <property type="entry name" value="Dehydroquinate_synthase"/>
</dbReference>
<dbReference type="GO" id="GO:0009073">
    <property type="term" value="P:aromatic amino acid family biosynthetic process"/>
    <property type="evidence" value="ECO:0007669"/>
    <property type="project" value="UniProtKB-KW"/>
</dbReference>
<dbReference type="Gene3D" id="3.40.50.1970">
    <property type="match status" value="1"/>
</dbReference>
<dbReference type="GO" id="GO:0009423">
    <property type="term" value="P:chorismate biosynthetic process"/>
    <property type="evidence" value="ECO:0007669"/>
    <property type="project" value="UniProtKB-UniRule"/>
</dbReference>
<keyword evidence="12" id="KW-0479">Metal-binding</keyword>
<keyword evidence="18" id="KW-0170">Cobalt</keyword>
<dbReference type="NCBIfam" id="TIGR01357">
    <property type="entry name" value="aroB"/>
    <property type="match status" value="1"/>
</dbReference>
<keyword evidence="13" id="KW-0547">Nucleotide-binding</keyword>
<dbReference type="PANTHER" id="PTHR43622">
    <property type="entry name" value="3-DEHYDROQUINATE SYNTHASE"/>
    <property type="match status" value="1"/>
</dbReference>
<evidence type="ECO:0000313" key="22">
    <source>
        <dbReference type="EMBL" id="KGF50260.1"/>
    </source>
</evidence>
<evidence type="ECO:0000256" key="12">
    <source>
        <dbReference type="ARBA" id="ARBA00022723"/>
    </source>
</evidence>
<comment type="cofactor">
    <cofactor evidence="3">
        <name>Co(2+)</name>
        <dbReference type="ChEBI" id="CHEBI:48828"/>
    </cofactor>
</comment>
<dbReference type="GO" id="GO:0003856">
    <property type="term" value="F:3-dehydroquinate synthase activity"/>
    <property type="evidence" value="ECO:0007669"/>
    <property type="project" value="UniProtKB-UniRule"/>
</dbReference>
<dbReference type="InterPro" id="IPR030960">
    <property type="entry name" value="DHQS/DOIS_N"/>
</dbReference>
<dbReference type="InterPro" id="IPR056179">
    <property type="entry name" value="DHQS_C"/>
</dbReference>
<name>A0A096AU40_9BACT</name>
<comment type="catalytic activity">
    <reaction evidence="1">
        <text>7-phospho-2-dehydro-3-deoxy-D-arabino-heptonate = 3-dehydroquinate + phosphate</text>
        <dbReference type="Rhea" id="RHEA:21968"/>
        <dbReference type="ChEBI" id="CHEBI:32364"/>
        <dbReference type="ChEBI" id="CHEBI:43474"/>
        <dbReference type="ChEBI" id="CHEBI:58394"/>
        <dbReference type="EC" id="4.2.3.4"/>
    </reaction>
</comment>
<dbReference type="Proteomes" id="UP000029538">
    <property type="component" value="Unassembled WGS sequence"/>
</dbReference>
<evidence type="ECO:0000259" key="21">
    <source>
        <dbReference type="Pfam" id="PF24621"/>
    </source>
</evidence>
<comment type="pathway">
    <text evidence="6">Metabolic intermediate biosynthesis; chorismate biosynthesis; chorismate from D-erythrose 4-phosphate and phosphoenolpyruvate: step 2/7.</text>
</comment>
<evidence type="ECO:0000256" key="4">
    <source>
        <dbReference type="ARBA" id="ARBA00003485"/>
    </source>
</evidence>
<evidence type="ECO:0000256" key="8">
    <source>
        <dbReference type="ARBA" id="ARBA00013031"/>
    </source>
</evidence>
<keyword evidence="17" id="KW-0456">Lyase</keyword>
<evidence type="ECO:0000256" key="18">
    <source>
        <dbReference type="ARBA" id="ARBA00023285"/>
    </source>
</evidence>
<dbReference type="PIRSF" id="PIRSF001455">
    <property type="entry name" value="DHQ_synth"/>
    <property type="match status" value="1"/>
</dbReference>
<dbReference type="Gene3D" id="1.20.1090.10">
    <property type="entry name" value="Dehydroquinate synthase-like - alpha domain"/>
    <property type="match status" value="1"/>
</dbReference>
<feature type="domain" description="3-dehydroquinate synthase C-terminal" evidence="21">
    <location>
        <begin position="169"/>
        <end position="311"/>
    </location>
</feature>
<dbReference type="Pfam" id="PF24621">
    <property type="entry name" value="DHQS_C"/>
    <property type="match status" value="1"/>
</dbReference>
<comment type="cofactor">
    <cofactor evidence="2">
        <name>NAD(+)</name>
        <dbReference type="ChEBI" id="CHEBI:57540"/>
    </cofactor>
</comment>
<evidence type="ECO:0000256" key="16">
    <source>
        <dbReference type="ARBA" id="ARBA00023141"/>
    </source>
</evidence>
<dbReference type="CDD" id="cd08195">
    <property type="entry name" value="DHQS"/>
    <property type="match status" value="1"/>
</dbReference>
<dbReference type="Pfam" id="PF01761">
    <property type="entry name" value="DHQ_synthase"/>
    <property type="match status" value="1"/>
</dbReference>
<organism evidence="22 23">
    <name type="scientific">Prevotella disiens DNF00882</name>
    <dbReference type="NCBI Taxonomy" id="1401075"/>
    <lineage>
        <taxon>Bacteria</taxon>
        <taxon>Pseudomonadati</taxon>
        <taxon>Bacteroidota</taxon>
        <taxon>Bacteroidia</taxon>
        <taxon>Bacteroidales</taxon>
        <taxon>Prevotellaceae</taxon>
        <taxon>Prevotella</taxon>
    </lineage>
</organism>
<keyword evidence="16" id="KW-0057">Aromatic amino acid biosynthesis</keyword>
<gene>
    <name evidence="22" type="ORF">HMPREF0654_02020</name>
</gene>
<proteinExistence type="inferred from homology"/>
<dbReference type="EC" id="4.2.3.4" evidence="8 19"/>
<sequence length="348" mass="39013">MKHPIIFTAELECTLSQFIDECKPDKVFILTDDVTIEACYPIVQHFYCLKNSVCITIPSSDNNKTLGSLTQVWNYLQKEKATRHSLLINLGGGMITDLGGFAAATFKRGMRFINLPTTVLAMVDASVGGKTGINFGGLKNEIGAFCDAEAVLIDTKWLKTLDKENILSGYAEMLKHGLLSERSHLTELLTFDIDDIDLKKLFALLEKSVEVKKKIVEKDPHEQNIRKALNYGHTFGHAFESWAMHRNQILHGYAVAYGIVCELYLSVVLQGFPTDVMRHVVNFIKAHYGVLPISCDDYLELISLMQHDKKNHGGTINFTLLQDVGKIAINQTASEEMIREALDFLREG</sequence>
<keyword evidence="15" id="KW-0520">NAD</keyword>
<dbReference type="AlphaFoldDB" id="A0A096AU40"/>
<comment type="function">
    <text evidence="4">Catalyzes the conversion of 3-deoxy-D-arabino-heptulosonate 7-phosphate (DAHP) to dehydroquinate (DHQ).</text>
</comment>
<comment type="subcellular location">
    <subcellularLocation>
        <location evidence="5">Cytoplasm</location>
    </subcellularLocation>
</comment>
<evidence type="ECO:0000256" key="14">
    <source>
        <dbReference type="ARBA" id="ARBA00022833"/>
    </source>
</evidence>
<evidence type="ECO:0000256" key="7">
    <source>
        <dbReference type="ARBA" id="ARBA00005412"/>
    </source>
</evidence>
<evidence type="ECO:0000256" key="10">
    <source>
        <dbReference type="ARBA" id="ARBA00022490"/>
    </source>
</evidence>
<evidence type="ECO:0000256" key="3">
    <source>
        <dbReference type="ARBA" id="ARBA00001941"/>
    </source>
</evidence>
<evidence type="ECO:0000256" key="2">
    <source>
        <dbReference type="ARBA" id="ARBA00001911"/>
    </source>
</evidence>
<dbReference type="PANTHER" id="PTHR43622:SF7">
    <property type="entry name" value="3-DEHYDROQUINATE SYNTHASE, CHLOROPLASTIC"/>
    <property type="match status" value="1"/>
</dbReference>
<keyword evidence="14" id="KW-0862">Zinc</keyword>
<dbReference type="RefSeq" id="WP_036882370.1">
    <property type="nucleotide sequence ID" value="NZ_JRNR01000006.1"/>
</dbReference>
<comment type="similarity">
    <text evidence="7">Belongs to the sugar phosphate cyclases superfamily. Dehydroquinate synthase family.</text>
</comment>
<dbReference type="InterPro" id="IPR016037">
    <property type="entry name" value="DHQ_synth_AroB"/>
</dbReference>
<evidence type="ECO:0000256" key="15">
    <source>
        <dbReference type="ARBA" id="ARBA00023027"/>
    </source>
</evidence>
<evidence type="ECO:0000256" key="5">
    <source>
        <dbReference type="ARBA" id="ARBA00004496"/>
    </source>
</evidence>
<dbReference type="GO" id="GO:0046872">
    <property type="term" value="F:metal ion binding"/>
    <property type="evidence" value="ECO:0007669"/>
    <property type="project" value="UniProtKB-KW"/>
</dbReference>
<reference evidence="22 23" key="1">
    <citation type="submission" date="2014-07" db="EMBL/GenBank/DDBJ databases">
        <authorList>
            <person name="McCorrison J."/>
            <person name="Sanka R."/>
            <person name="Torralba M."/>
            <person name="Gillis M."/>
            <person name="Haft D.H."/>
            <person name="Methe B."/>
            <person name="Sutton G."/>
            <person name="Nelson K.E."/>
        </authorList>
    </citation>
    <scope>NUCLEOTIDE SEQUENCE [LARGE SCALE GENOMIC DNA]</scope>
    <source>
        <strain evidence="22 23">DNF00882</strain>
    </source>
</reference>
<comment type="caution">
    <text evidence="22">The sequence shown here is derived from an EMBL/GenBank/DDBJ whole genome shotgun (WGS) entry which is preliminary data.</text>
</comment>
<evidence type="ECO:0000256" key="6">
    <source>
        <dbReference type="ARBA" id="ARBA00004661"/>
    </source>
</evidence>
<evidence type="ECO:0000256" key="11">
    <source>
        <dbReference type="ARBA" id="ARBA00022605"/>
    </source>
</evidence>
<keyword evidence="10" id="KW-0963">Cytoplasm</keyword>
<protein>
    <recommendedName>
        <fullName evidence="9 19">3-dehydroquinate synthase</fullName>
        <ecNumber evidence="8 19">4.2.3.4</ecNumber>
    </recommendedName>
</protein>
<evidence type="ECO:0000256" key="1">
    <source>
        <dbReference type="ARBA" id="ARBA00001393"/>
    </source>
</evidence>
<evidence type="ECO:0000256" key="9">
    <source>
        <dbReference type="ARBA" id="ARBA00017684"/>
    </source>
</evidence>
<keyword evidence="11" id="KW-0028">Amino-acid biosynthesis</keyword>
<evidence type="ECO:0000256" key="13">
    <source>
        <dbReference type="ARBA" id="ARBA00022741"/>
    </source>
</evidence>
<feature type="domain" description="3-dehydroquinate synthase N-terminal" evidence="20">
    <location>
        <begin position="55"/>
        <end position="166"/>
    </location>
</feature>
<evidence type="ECO:0000256" key="17">
    <source>
        <dbReference type="ARBA" id="ARBA00023239"/>
    </source>
</evidence>
<dbReference type="InterPro" id="IPR030963">
    <property type="entry name" value="DHQ_synth_fam"/>
</dbReference>
<evidence type="ECO:0000256" key="19">
    <source>
        <dbReference type="NCBIfam" id="TIGR01357"/>
    </source>
</evidence>
<accession>A0A096AU40</accession>
<dbReference type="GO" id="GO:0008652">
    <property type="term" value="P:amino acid biosynthetic process"/>
    <property type="evidence" value="ECO:0007669"/>
    <property type="project" value="UniProtKB-KW"/>
</dbReference>
<dbReference type="SUPFAM" id="SSF56796">
    <property type="entry name" value="Dehydroquinate synthase-like"/>
    <property type="match status" value="1"/>
</dbReference>
<dbReference type="EMBL" id="JRNR01000006">
    <property type="protein sequence ID" value="KGF50260.1"/>
    <property type="molecule type" value="Genomic_DNA"/>
</dbReference>
<dbReference type="GO" id="GO:0005737">
    <property type="term" value="C:cytoplasm"/>
    <property type="evidence" value="ECO:0007669"/>
    <property type="project" value="UniProtKB-SubCell"/>
</dbReference>